<evidence type="ECO:0000313" key="1">
    <source>
        <dbReference type="EMBL" id="OIR12460.1"/>
    </source>
</evidence>
<dbReference type="PANTHER" id="PTHR30203:SF24">
    <property type="entry name" value="BLR4935 PROTEIN"/>
    <property type="match status" value="1"/>
</dbReference>
<comment type="caution">
    <text evidence="1">The sequence shown here is derived from an EMBL/GenBank/DDBJ whole genome shotgun (WGS) entry which is preliminary data.</text>
</comment>
<reference evidence="1" key="1">
    <citation type="submission" date="2016-10" db="EMBL/GenBank/DDBJ databases">
        <title>Sequence of Gallionella enrichment culture.</title>
        <authorList>
            <person name="Poehlein A."/>
            <person name="Muehling M."/>
            <person name="Daniel R."/>
        </authorList>
    </citation>
    <scope>NUCLEOTIDE SEQUENCE</scope>
</reference>
<name>A0A1J5TFF9_9ZZZZ</name>
<protein>
    <submittedName>
        <fullName evidence="1">Putative outer membrane efflux protein MdtP</fullName>
    </submittedName>
</protein>
<dbReference type="GO" id="GO:0015562">
    <property type="term" value="F:efflux transmembrane transporter activity"/>
    <property type="evidence" value="ECO:0007669"/>
    <property type="project" value="InterPro"/>
</dbReference>
<sequence length="451" mass="49836">MYLRKITGYASLVILSACTTYTPIKLPTKVSMPQSPDAIVVQPAQLPFDSLHKHIFNPADGFDSDELAMLAVANNPQLRQTRDSLGVVRAQAFAAGLLPDPQLGITADHPTNGGVGTMNAFNYNLSYDLNALLLRSSRKNVANFDTERINMELLWQEWQVVSQTKLLFTRITAQDALMQQLQAARNLWMQRYQASQHAMIAGNVTLDFASADFVALQNTDRQINELERNLVQNRASLNSLLGLAATAQVALVGEAHPLTLDAPAIFANIENRLITRPDLQALKSGYESQEEKYRGAVLAQFPALNVGVTRARDTAGLYTMGFGLSLSLPIFNRNRGNIAIEQATRKKLLNEYQNRLNSAHSEIALAVENLPLLQKQLQHTKQGVEALQKLAQRADEAYQAGNLAAPDYVRLQIGLLDKKTEAINLDEALMEQRIALETLLGPDLPELRSSK</sequence>
<dbReference type="Gene3D" id="1.20.1600.10">
    <property type="entry name" value="Outer membrane efflux proteins (OEP)"/>
    <property type="match status" value="1"/>
</dbReference>
<organism evidence="1">
    <name type="scientific">mine drainage metagenome</name>
    <dbReference type="NCBI Taxonomy" id="410659"/>
    <lineage>
        <taxon>unclassified sequences</taxon>
        <taxon>metagenomes</taxon>
        <taxon>ecological metagenomes</taxon>
    </lineage>
</organism>
<dbReference type="InterPro" id="IPR003423">
    <property type="entry name" value="OMP_efflux"/>
</dbReference>
<dbReference type="EMBL" id="MLJW01000017">
    <property type="protein sequence ID" value="OIR12460.1"/>
    <property type="molecule type" value="Genomic_DNA"/>
</dbReference>
<dbReference type="PROSITE" id="PS51257">
    <property type="entry name" value="PROKAR_LIPOPROTEIN"/>
    <property type="match status" value="1"/>
</dbReference>
<dbReference type="InterPro" id="IPR010131">
    <property type="entry name" value="MdtP/NodT-like"/>
</dbReference>
<dbReference type="PANTHER" id="PTHR30203">
    <property type="entry name" value="OUTER MEMBRANE CATION EFFLUX PROTEIN"/>
    <property type="match status" value="1"/>
</dbReference>
<proteinExistence type="predicted"/>
<dbReference type="Pfam" id="PF02321">
    <property type="entry name" value="OEP"/>
    <property type="match status" value="1"/>
</dbReference>
<gene>
    <name evidence="1" type="ORF">GALL_61590</name>
</gene>
<dbReference type="SUPFAM" id="SSF56954">
    <property type="entry name" value="Outer membrane efflux proteins (OEP)"/>
    <property type="match status" value="1"/>
</dbReference>
<accession>A0A1J5TFF9</accession>
<dbReference type="AlphaFoldDB" id="A0A1J5TFF9"/>